<dbReference type="EMBL" id="CAXDID020000518">
    <property type="protein sequence ID" value="CAL6099266.1"/>
    <property type="molecule type" value="Genomic_DNA"/>
</dbReference>
<keyword evidence="8" id="KW-0812">Transmembrane</keyword>
<keyword evidence="4" id="KW-0119">Carbohydrate metabolism</keyword>
<evidence type="ECO:0000313" key="10">
    <source>
        <dbReference type="EMBL" id="CAI9967611.1"/>
    </source>
</evidence>
<evidence type="ECO:0000256" key="8">
    <source>
        <dbReference type="SAM" id="Phobius"/>
    </source>
</evidence>
<organism evidence="10">
    <name type="scientific">Hexamita inflata</name>
    <dbReference type="NCBI Taxonomy" id="28002"/>
    <lineage>
        <taxon>Eukaryota</taxon>
        <taxon>Metamonada</taxon>
        <taxon>Diplomonadida</taxon>
        <taxon>Hexamitidae</taxon>
        <taxon>Hexamitinae</taxon>
        <taxon>Hexamita</taxon>
    </lineage>
</organism>
<evidence type="ECO:0000313" key="11">
    <source>
        <dbReference type="EMBL" id="CAL6099266.1"/>
    </source>
</evidence>
<comment type="caution">
    <text evidence="10">The sequence shown here is derived from an EMBL/GenBank/DDBJ whole genome shotgun (WGS) entry which is preliminary data.</text>
</comment>
<feature type="domain" description="Glycoside hydrolase family 5" evidence="9">
    <location>
        <begin position="27"/>
        <end position="325"/>
    </location>
</feature>
<proteinExistence type="inferred from homology"/>
<dbReference type="InterPro" id="IPR001547">
    <property type="entry name" value="Glyco_hydro_5"/>
</dbReference>
<evidence type="ECO:0000256" key="7">
    <source>
        <dbReference type="RuleBase" id="RU361153"/>
    </source>
</evidence>
<evidence type="ECO:0000256" key="6">
    <source>
        <dbReference type="ARBA" id="ARBA00023326"/>
    </source>
</evidence>
<keyword evidence="5 7" id="KW-0326">Glycosidase</keyword>
<comment type="similarity">
    <text evidence="1 7">Belongs to the glycosyl hydrolase 5 (cellulase A) family.</text>
</comment>
<dbReference type="Proteomes" id="UP001642409">
    <property type="component" value="Unassembled WGS sequence"/>
</dbReference>
<evidence type="ECO:0000259" key="9">
    <source>
        <dbReference type="Pfam" id="PF00150"/>
    </source>
</evidence>
<gene>
    <name evidence="10" type="ORF">HINF_LOCUS55256</name>
    <name evidence="11" type="ORF">HINF_LOCUS69998</name>
</gene>
<evidence type="ECO:0000256" key="5">
    <source>
        <dbReference type="ARBA" id="ARBA00023295"/>
    </source>
</evidence>
<keyword evidence="6" id="KW-0624">Polysaccharide degradation</keyword>
<name>A0AA86R5N5_9EUKA</name>
<keyword evidence="3" id="KW-0136">Cellulose degradation</keyword>
<evidence type="ECO:0000256" key="2">
    <source>
        <dbReference type="ARBA" id="ARBA00022801"/>
    </source>
</evidence>
<dbReference type="GO" id="GO:0004553">
    <property type="term" value="F:hydrolase activity, hydrolyzing O-glycosyl compounds"/>
    <property type="evidence" value="ECO:0007669"/>
    <property type="project" value="InterPro"/>
</dbReference>
<keyword evidence="8" id="KW-0472">Membrane</keyword>
<dbReference type="InterPro" id="IPR018087">
    <property type="entry name" value="Glyco_hydro_5_CS"/>
</dbReference>
<feature type="transmembrane region" description="Helical" evidence="8">
    <location>
        <begin position="596"/>
        <end position="619"/>
    </location>
</feature>
<keyword evidence="8" id="KW-1133">Transmembrane helix</keyword>
<reference evidence="11 12" key="2">
    <citation type="submission" date="2024-07" db="EMBL/GenBank/DDBJ databases">
        <authorList>
            <person name="Akdeniz Z."/>
        </authorList>
    </citation>
    <scope>NUCLEOTIDE SEQUENCE [LARGE SCALE GENOMIC DNA]</scope>
</reference>
<dbReference type="PANTHER" id="PTHR35923:SF2">
    <property type="entry name" value="ENDOGLUCANASE"/>
    <property type="match status" value="1"/>
</dbReference>
<dbReference type="Gene3D" id="3.20.20.80">
    <property type="entry name" value="Glycosidases"/>
    <property type="match status" value="1"/>
</dbReference>
<dbReference type="PROSITE" id="PS00659">
    <property type="entry name" value="GLYCOSYL_HYDROL_F5"/>
    <property type="match status" value="1"/>
</dbReference>
<dbReference type="SUPFAM" id="SSF51445">
    <property type="entry name" value="(Trans)glycosidases"/>
    <property type="match status" value="1"/>
</dbReference>
<keyword evidence="2 7" id="KW-0378">Hydrolase</keyword>
<evidence type="ECO:0000256" key="3">
    <source>
        <dbReference type="ARBA" id="ARBA00023001"/>
    </source>
</evidence>
<reference evidence="10" key="1">
    <citation type="submission" date="2023-06" db="EMBL/GenBank/DDBJ databases">
        <authorList>
            <person name="Kurt Z."/>
        </authorList>
    </citation>
    <scope>NUCLEOTIDE SEQUENCE</scope>
</reference>
<keyword evidence="12" id="KW-1185">Reference proteome</keyword>
<evidence type="ECO:0000256" key="4">
    <source>
        <dbReference type="ARBA" id="ARBA00023277"/>
    </source>
</evidence>
<accession>A0AA86R5N5</accession>
<dbReference type="InterPro" id="IPR009030">
    <property type="entry name" value="Growth_fac_rcpt_cys_sf"/>
</dbReference>
<evidence type="ECO:0000313" key="12">
    <source>
        <dbReference type="Proteomes" id="UP001642409"/>
    </source>
</evidence>
<dbReference type="GO" id="GO:0030245">
    <property type="term" value="P:cellulose catabolic process"/>
    <property type="evidence" value="ECO:0007669"/>
    <property type="project" value="UniProtKB-KW"/>
</dbReference>
<evidence type="ECO:0000256" key="1">
    <source>
        <dbReference type="ARBA" id="ARBA00005641"/>
    </source>
</evidence>
<dbReference type="InterPro" id="IPR017853">
    <property type="entry name" value="GH"/>
</dbReference>
<sequence length="642" mass="71537">MLLLIVSQLNDQVKNFELFSRNSQIEDQDGNKVSIKGYNYFGFNTQSAVVHGLWDINLESILDWTKTQGFNAIRVPFTADLALNLETTKLGYIDYDLNPNLKGLTPGQILDYFINQAAARGLVILLDMHDLYMAGDIDPLWYDSNLTESKVLQAWSIMIKRYNQWNVIGVDIKNEPHDEITWGTGNISSDFDLYCQRAGDMIHSINPKLLVFVEGIHKWINWDYSNWGESLQGVLNNPVTLKVPNKVVYSPHIYGKNDTIANQSVHWDQRFGYIVKQKLGPAVVIGEWGGDVYEKTIDYPFLVGFSQWMVSNNITDNFHWCLNPNSVNTKGLVADDWITPVQPKMDIINQIIKTPYKFPLAPACASATPYMNGSMCQESCATGYYSIIQGVFTCQTACSLYYINTTNGNMKQCVSTCPTSSLFRDGQQCVSQCVSGQYQNVSGIFTCQPCSLYFINTTNNVTKCVTSCPSSAPYKNDSMCQQSCQTGFYSIVAGILICQPSCQLYYLNSTNGNAKQCVNSCPSIAQFKNGSICQSSCPSGYYSILQNILTCQAACSLYYINSTNGNTKQCVYSCPSVAPVKSGKQCIKSANKNSDIGTICGVVIAAVILMIIIVLLATYQVNKNKKLKKQTIKLSSKYNQYV</sequence>
<dbReference type="Pfam" id="PF00150">
    <property type="entry name" value="Cellulase"/>
    <property type="match status" value="1"/>
</dbReference>
<dbReference type="EMBL" id="CATOUU010001027">
    <property type="protein sequence ID" value="CAI9967611.1"/>
    <property type="molecule type" value="Genomic_DNA"/>
</dbReference>
<dbReference type="AlphaFoldDB" id="A0AA86R5N5"/>
<protein>
    <recommendedName>
        <fullName evidence="9">Glycoside hydrolase family 5 domain-containing protein</fullName>
    </recommendedName>
</protein>
<dbReference type="PANTHER" id="PTHR35923">
    <property type="entry name" value="MAJOR EXTRACELLULAR ENDOGLUCANASE"/>
    <property type="match status" value="1"/>
</dbReference>
<dbReference type="SUPFAM" id="SSF57184">
    <property type="entry name" value="Growth factor receptor domain"/>
    <property type="match status" value="1"/>
</dbReference>